<feature type="zinc finger region" description="dksA C4-type" evidence="4">
    <location>
        <begin position="94"/>
        <end position="118"/>
    </location>
</feature>
<gene>
    <name evidence="6" type="ordered locus">Rta_06420</name>
</gene>
<dbReference type="AlphaFoldDB" id="F5XWV9"/>
<dbReference type="GO" id="GO:0008270">
    <property type="term" value="F:zinc ion binding"/>
    <property type="evidence" value="ECO:0007669"/>
    <property type="project" value="UniProtKB-KW"/>
</dbReference>
<dbReference type="SUPFAM" id="SSF57716">
    <property type="entry name" value="Glucocorticoid receptor-like (DNA-binding domain)"/>
    <property type="match status" value="1"/>
</dbReference>
<proteinExistence type="predicted"/>
<keyword evidence="2" id="KW-0863">Zinc-finger</keyword>
<dbReference type="InterPro" id="IPR037187">
    <property type="entry name" value="DnaK_N"/>
</dbReference>
<keyword evidence="7" id="KW-1185">Reference proteome</keyword>
<evidence type="ECO:0000256" key="2">
    <source>
        <dbReference type="ARBA" id="ARBA00022771"/>
    </source>
</evidence>
<name>F5XWV9_RAMTT</name>
<dbReference type="STRING" id="365046.Rta_06420"/>
<evidence type="ECO:0000259" key="5">
    <source>
        <dbReference type="Pfam" id="PF01258"/>
    </source>
</evidence>
<evidence type="ECO:0000256" key="3">
    <source>
        <dbReference type="ARBA" id="ARBA00022833"/>
    </source>
</evidence>
<organism evidence="6 7">
    <name type="scientific">Ramlibacter tataouinensis (strain ATCC BAA-407 / DSM 14655 / LMG 21543 / TTB310)</name>
    <dbReference type="NCBI Taxonomy" id="365046"/>
    <lineage>
        <taxon>Bacteria</taxon>
        <taxon>Pseudomonadati</taxon>
        <taxon>Pseudomonadota</taxon>
        <taxon>Betaproteobacteria</taxon>
        <taxon>Burkholderiales</taxon>
        <taxon>Comamonadaceae</taxon>
        <taxon>Ramlibacter</taxon>
    </lineage>
</organism>
<keyword evidence="3" id="KW-0862">Zinc</keyword>
<dbReference type="KEGG" id="rta:Rta_06420"/>
<dbReference type="PROSITE" id="PS51128">
    <property type="entry name" value="ZF_DKSA_2"/>
    <property type="match status" value="1"/>
</dbReference>
<dbReference type="PANTHER" id="PTHR33823:SF4">
    <property type="entry name" value="GENERAL STRESS PROTEIN 16O"/>
    <property type="match status" value="1"/>
</dbReference>
<keyword evidence="1" id="KW-0479">Metal-binding</keyword>
<reference evidence="7" key="1">
    <citation type="submission" date="2006-01" db="EMBL/GenBank/DDBJ databases">
        <title>Genome of the cyst-dividing bacterium Ramlibacter tataouinensis.</title>
        <authorList>
            <person name="Barakat M."/>
            <person name="Ortet P."/>
            <person name="De Luca G."/>
            <person name="Jourlin-Castelli C."/>
            <person name="Ansaldi M."/>
            <person name="Py B."/>
            <person name="Fichant G."/>
            <person name="Coutinho P."/>
            <person name="Voulhoux R."/>
            <person name="Bastien O."/>
            <person name="Roy S."/>
            <person name="Marechal E."/>
            <person name="Henrissat B."/>
            <person name="Quentin Y."/>
            <person name="Noirot P."/>
            <person name="Filloux A."/>
            <person name="Mejean V."/>
            <person name="DuBow M."/>
            <person name="Barras F."/>
            <person name="Heulin T."/>
        </authorList>
    </citation>
    <scope>NUCLEOTIDE SEQUENCE [LARGE SCALE GENOMIC DNA]</scope>
    <source>
        <strain evidence="7">ATCC BAA-407 / DSM 14655 / LMG 21543 / TTB310</strain>
    </source>
</reference>
<evidence type="ECO:0000256" key="4">
    <source>
        <dbReference type="PROSITE-ProRule" id="PRU00510"/>
    </source>
</evidence>
<evidence type="ECO:0000313" key="7">
    <source>
        <dbReference type="Proteomes" id="UP000008385"/>
    </source>
</evidence>
<reference evidence="6 7" key="2">
    <citation type="journal article" date="2011" name="PLoS ONE">
        <title>The Cyst-Dividing Bacterium Ramlibacter tataouinensis TTB310 Genome Reveals a Well-Stocked Toolbox for Adaptation to a Desert Environment.</title>
        <authorList>
            <person name="De Luca G."/>
            <person name="Barakat M."/>
            <person name="Ortet P."/>
            <person name="Fochesato S."/>
            <person name="Jourlin-Castelli C."/>
            <person name="Ansaldi M."/>
            <person name="Py B."/>
            <person name="Fichant G."/>
            <person name="Coutinho P.M."/>
            <person name="Voulhoux R."/>
            <person name="Bastien O."/>
            <person name="Marechal E."/>
            <person name="Henrissat B."/>
            <person name="Quentin Y."/>
            <person name="Noirot P."/>
            <person name="Filloux A."/>
            <person name="Mejean V."/>
            <person name="Dubow M.S."/>
            <person name="Barras F."/>
            <person name="Barbe V."/>
            <person name="Weissenbach J."/>
            <person name="Mihalcescu I."/>
            <person name="Vermeglio A."/>
            <person name="Achouak W."/>
            <person name="Heulin T."/>
        </authorList>
    </citation>
    <scope>NUCLEOTIDE SEQUENCE [LARGE SCALE GENOMIC DNA]</scope>
    <source>
        <strain evidence="7">ATCC BAA-407 / DSM 14655 / LMG 21543 / TTB310</strain>
    </source>
</reference>
<dbReference type="EMBL" id="CP000245">
    <property type="protein sequence ID" value="AEG91720.1"/>
    <property type="molecule type" value="Genomic_DNA"/>
</dbReference>
<dbReference type="SUPFAM" id="SSF109635">
    <property type="entry name" value="DnaK suppressor protein DksA, alpha-hairpin domain"/>
    <property type="match status" value="1"/>
</dbReference>
<dbReference type="eggNOG" id="COG1734">
    <property type="taxonomic scope" value="Bacteria"/>
</dbReference>
<accession>F5XWV9</accession>
<dbReference type="HOGENOM" id="CLU_043144_2_1_4"/>
<dbReference type="InterPro" id="IPR000962">
    <property type="entry name" value="Znf_DskA_TraR"/>
</dbReference>
<dbReference type="Proteomes" id="UP000008385">
    <property type="component" value="Chromosome"/>
</dbReference>
<dbReference type="Pfam" id="PF01258">
    <property type="entry name" value="zf-dskA_traR"/>
    <property type="match status" value="1"/>
</dbReference>
<dbReference type="PANTHER" id="PTHR33823">
    <property type="entry name" value="RNA POLYMERASE-BINDING TRANSCRIPTION FACTOR DKSA-RELATED"/>
    <property type="match status" value="1"/>
</dbReference>
<sequence length="134" mass="15131">MEQALEDLNDEQRTQLERALSQREVELLDAIGRLRAAIASPAAGMGPEVRDSVEDGDARMMSTLDLTQLGRQEQELGEVQQARQRMRDGRYGLCEECEEPIPFARLQVRPAARFCLRHEEAWEKANPQPVPATS</sequence>
<feature type="domain" description="Zinc finger DksA/TraR C4-type" evidence="5">
    <location>
        <begin position="89"/>
        <end position="116"/>
    </location>
</feature>
<evidence type="ECO:0000256" key="1">
    <source>
        <dbReference type="ARBA" id="ARBA00022723"/>
    </source>
</evidence>
<protein>
    <submittedName>
        <fullName evidence="6">DnaK suppressor protein-like protein</fullName>
    </submittedName>
</protein>
<evidence type="ECO:0000313" key="6">
    <source>
        <dbReference type="EMBL" id="AEG91720.1"/>
    </source>
</evidence>
<dbReference type="Gene3D" id="1.20.120.910">
    <property type="entry name" value="DksA, coiled-coil domain"/>
    <property type="match status" value="1"/>
</dbReference>